<protein>
    <submittedName>
        <fullName evidence="2">Uncharacterized protein</fullName>
    </submittedName>
</protein>
<keyword evidence="1" id="KW-0472">Membrane</keyword>
<sequence>MILYSFEPLKNGFTCIIRNCTFTNIEQVGEKDSALLNWQENGVLKIYDCKIENAKGLTLKIQHSIINDIMYNGKFFQIYLSQIEIDDLTVYYGFNHGHNSYIYINNTTFSYCNFKRSLFNLDTTLEKRYGKIYVNNTLFNGNRGNNGGVFNMVEAPNQVTNIIDINNCIFENNYAYGYGGVVYSLIPLEYYKINFRDCSFTNNTSFNGKNHTKGSICYSLNQSCEPIFNNKDDIIENCGINSFSFNPSHVSLGYNTPSSLDIYSGQLIKEPLIFVIKDIHDKDVKLKIDINNTDMNKMILYQLEMDDPYNSKIYGGVEGFCFGDVCKISDIRRRFSAFKNTTTEIDINIKVCNTTKYIEKYINDGNIKSCINSNILKYRFKNIYTVYIISIITTYHIIVTIIWTITNSIYTEKVLDESYKEYIECFYPRFEMISSLFNSIILAIGCYFAYETRYAEKRYTESLSIPIYVYLIYHIYSEFLYYQVNVSIKPKDLINSIGTIVYSIIVIKYVYIDKLIYIYSRYCNYMKLKKHENDHYQLKF</sequence>
<evidence type="ECO:0000256" key="1">
    <source>
        <dbReference type="SAM" id="Phobius"/>
    </source>
</evidence>
<organism evidence="2 3">
    <name type="scientific">Neocallimastix californiae</name>
    <dbReference type="NCBI Taxonomy" id="1754190"/>
    <lineage>
        <taxon>Eukaryota</taxon>
        <taxon>Fungi</taxon>
        <taxon>Fungi incertae sedis</taxon>
        <taxon>Chytridiomycota</taxon>
        <taxon>Chytridiomycota incertae sedis</taxon>
        <taxon>Neocallimastigomycetes</taxon>
        <taxon>Neocallimastigales</taxon>
        <taxon>Neocallimastigaceae</taxon>
        <taxon>Neocallimastix</taxon>
    </lineage>
</organism>
<reference evidence="2 3" key="1">
    <citation type="submission" date="2016-08" db="EMBL/GenBank/DDBJ databases">
        <title>A Parts List for Fungal Cellulosomes Revealed by Comparative Genomics.</title>
        <authorList>
            <consortium name="DOE Joint Genome Institute"/>
            <person name="Haitjema C.H."/>
            <person name="Gilmore S.P."/>
            <person name="Henske J.K."/>
            <person name="Solomon K.V."/>
            <person name="De Groot R."/>
            <person name="Kuo A."/>
            <person name="Mondo S.J."/>
            <person name="Salamov A.A."/>
            <person name="Labutti K."/>
            <person name="Zhao Z."/>
            <person name="Chiniquy J."/>
            <person name="Barry K."/>
            <person name="Brewer H.M."/>
            <person name="Purvine S.O."/>
            <person name="Wright A.T."/>
            <person name="Boxma B."/>
            <person name="Van Alen T."/>
            <person name="Hackstein J.H."/>
            <person name="Baker S.E."/>
            <person name="Grigoriev I.V."/>
            <person name="O'Malley M.A."/>
        </authorList>
    </citation>
    <scope>NUCLEOTIDE SEQUENCE [LARGE SCALE GENOMIC DNA]</scope>
    <source>
        <strain evidence="2 3">G1</strain>
    </source>
</reference>
<feature type="transmembrane region" description="Helical" evidence="1">
    <location>
        <begin position="493"/>
        <end position="511"/>
    </location>
</feature>
<accession>A0A1Y2AZD7</accession>
<dbReference type="Proteomes" id="UP000193920">
    <property type="component" value="Unassembled WGS sequence"/>
</dbReference>
<gene>
    <name evidence="2" type="ORF">LY90DRAFT_513253</name>
</gene>
<feature type="transmembrane region" description="Helical" evidence="1">
    <location>
        <begin position="462"/>
        <end position="481"/>
    </location>
</feature>
<comment type="caution">
    <text evidence="2">The sequence shown here is derived from an EMBL/GenBank/DDBJ whole genome shotgun (WGS) entry which is preliminary data.</text>
</comment>
<dbReference type="EMBL" id="MCOG01000189">
    <property type="protein sequence ID" value="ORY27943.1"/>
    <property type="molecule type" value="Genomic_DNA"/>
</dbReference>
<keyword evidence="1" id="KW-1133">Transmembrane helix</keyword>
<evidence type="ECO:0000313" key="3">
    <source>
        <dbReference type="Proteomes" id="UP000193920"/>
    </source>
</evidence>
<dbReference type="AlphaFoldDB" id="A0A1Y2AZD7"/>
<name>A0A1Y2AZD7_9FUNG</name>
<keyword evidence="1" id="KW-0812">Transmembrane</keyword>
<feature type="transmembrane region" description="Helical" evidence="1">
    <location>
        <begin position="384"/>
        <end position="406"/>
    </location>
</feature>
<evidence type="ECO:0000313" key="2">
    <source>
        <dbReference type="EMBL" id="ORY27943.1"/>
    </source>
</evidence>
<feature type="transmembrane region" description="Helical" evidence="1">
    <location>
        <begin position="426"/>
        <end position="450"/>
    </location>
</feature>
<proteinExistence type="predicted"/>
<keyword evidence="3" id="KW-1185">Reference proteome</keyword>